<comment type="caution">
    <text evidence="2">The sequence shown here is derived from an EMBL/GenBank/DDBJ whole genome shotgun (WGS) entry which is preliminary data.</text>
</comment>
<organism evidence="2 4">
    <name type="scientific">Limosilactobacillus reuteri</name>
    <name type="common">Lactobacillus reuteri</name>
    <dbReference type="NCBI Taxonomy" id="1598"/>
    <lineage>
        <taxon>Bacteria</taxon>
        <taxon>Bacillati</taxon>
        <taxon>Bacillota</taxon>
        <taxon>Bacilli</taxon>
        <taxon>Lactobacillales</taxon>
        <taxon>Lactobacillaceae</taxon>
        <taxon>Limosilactobacillus</taxon>
    </lineage>
</organism>
<name>A0A081NPY3_LIMRT</name>
<protein>
    <submittedName>
        <fullName evidence="2">Phage tail protein</fullName>
    </submittedName>
</protein>
<dbReference type="EMBL" id="QAZN01000014">
    <property type="protein sequence ID" value="PTV03443.1"/>
    <property type="molecule type" value="Genomic_DNA"/>
</dbReference>
<evidence type="ECO:0000313" key="4">
    <source>
        <dbReference type="Proteomes" id="UP000244083"/>
    </source>
</evidence>
<reference evidence="4" key="3">
    <citation type="submission" date="2018-04" db="EMBL/GenBank/DDBJ databases">
        <title>Draft Genome Sequences of 10 Lactobacillus Species from 22 Commercial Probiotic Products.</title>
        <authorList>
            <person name="Gangiredla J."/>
            <person name="Barnaba T.J."/>
            <person name="Mammel M.K."/>
            <person name="Lacher D.W."/>
            <person name="Elkins C.A."/>
            <person name="Lampel K.A."/>
            <person name="Whitehouse C.A."/>
            <person name="Tartera C."/>
        </authorList>
    </citation>
    <scope>NUCLEOTIDE SEQUENCE [LARGE SCALE GENOMIC DNA]</scope>
    <source>
        <strain evidence="4">DS12_10</strain>
    </source>
</reference>
<dbReference type="EMBL" id="MCNS01000001">
    <property type="protein sequence ID" value="OCX50144.1"/>
    <property type="molecule type" value="Genomic_DNA"/>
</dbReference>
<dbReference type="PATRIC" id="fig|1598.92.peg.978"/>
<gene>
    <name evidence="1" type="ORF">BFD03_01030</name>
    <name evidence="2" type="ORF">DB325_07485</name>
</gene>
<proteinExistence type="predicted"/>
<dbReference type="Pfam" id="PF04630">
    <property type="entry name" value="Phage_TTP_1"/>
    <property type="match status" value="1"/>
</dbReference>
<dbReference type="AlphaFoldDB" id="A0A081NPY3"/>
<dbReference type="Proteomes" id="UP000244083">
    <property type="component" value="Unassembled WGS sequence"/>
</dbReference>
<accession>A0A081NPY3</accession>
<dbReference type="RefSeq" id="WP_035152752.1">
    <property type="nucleotide sequence ID" value="NZ_CP080622.1"/>
</dbReference>
<evidence type="ECO:0000313" key="1">
    <source>
        <dbReference type="EMBL" id="OCX50144.1"/>
    </source>
</evidence>
<dbReference type="Proteomes" id="UP000095141">
    <property type="component" value="Unassembled WGS sequence"/>
</dbReference>
<evidence type="ECO:0000313" key="2">
    <source>
        <dbReference type="EMBL" id="PTV03443.1"/>
    </source>
</evidence>
<evidence type="ECO:0000313" key="3">
    <source>
        <dbReference type="Proteomes" id="UP000095141"/>
    </source>
</evidence>
<reference evidence="1 3" key="1">
    <citation type="submission" date="2016-08" db="EMBL/GenBank/DDBJ databases">
        <title>Probiotic bacterium isolated from chicken gut.</title>
        <authorList>
            <person name="Levy J.L."/>
            <person name="Hassan H.M."/>
            <person name="Mendoza M.A."/>
        </authorList>
    </citation>
    <scope>NUCLEOTIDE SEQUENCE [LARGE SCALE GENOMIC DNA]</scope>
    <source>
        <strain evidence="1 3">P43</strain>
    </source>
</reference>
<reference evidence="2" key="2">
    <citation type="journal article" date="2018" name="Genome Announc.">
        <title>Fifty-Six Draft Genome Sequences of 10 Lactobacillus Species from 22 Commercial Dietary Supplements.</title>
        <authorList>
            <person name="Gangiredla J."/>
            <person name="Barnaba T.J."/>
            <person name="Mammel M.K."/>
            <person name="Lacher D.W."/>
            <person name="Elkins C.A."/>
            <person name="Lampel K.A."/>
            <person name="Whitehouse C.A."/>
            <person name="Tartera C."/>
        </authorList>
    </citation>
    <scope>NUCLEOTIDE SEQUENCE</scope>
    <source>
        <strain evidence="2">DS12_10</strain>
    </source>
</reference>
<sequence length="236" mass="25316">MAGMSIKGIDFVMAGITDDKGVLITDPEKGGLGPKGIALWDGDGDGATTANITGLEEAGQQQYANNKVKRINHGVPTPQVALTMLDMPYEDGSKMVGYTDINGGRVLSNNKPHVALLIASHDFDGNWFFDAFANGEMTLPTRNHGTNNKNETDSNVAFTYQSLNPIPNNVFLNKEGSQQSFKAYNTGDSAWQGFETMLKEVFGGYSGDNPMASYIQATGTGSFTNTNQSDVNKPTV</sequence>
<dbReference type="InterPro" id="IPR006724">
    <property type="entry name" value="Phage_TTP"/>
</dbReference>